<dbReference type="Pfam" id="PF24410">
    <property type="entry name" value="wHTH-HSP90_Na-assoc"/>
    <property type="match status" value="1"/>
</dbReference>
<dbReference type="Pfam" id="PF00656">
    <property type="entry name" value="Peptidase_C14"/>
    <property type="match status" value="1"/>
</dbReference>
<feature type="domain" description="wHTH-Hsp90 Na associated" evidence="3">
    <location>
        <begin position="1675"/>
        <end position="1725"/>
    </location>
</feature>
<feature type="domain" description="iHD-CE" evidence="2">
    <location>
        <begin position="258"/>
        <end position="620"/>
    </location>
</feature>
<evidence type="ECO:0000259" key="2">
    <source>
        <dbReference type="Pfam" id="PF24401"/>
    </source>
</evidence>
<dbReference type="Gene3D" id="3.40.50.1460">
    <property type="match status" value="1"/>
</dbReference>
<sequence length="1756" mass="193478">MDSRQALIVAVPRCELSEHFADLTQTVARDVELMTEALHSSGYSVESLGAAQDEPALRSRIRSAISRVCATAPEGGTVLIHFTGHGLSADGADHLVPADAQLTWATTPPQVALDSLIGLDLAELLRGCRAGTVLLTVDACRDNSTADGTDGTSNGGAATIFPARRDRVAVLFGCGPGETCGSDEKRGSHFTRALADALHADTAPRTVADVIAHTVRRTAEFARAHRQVQTPTAHYAPSGPDAIHPVPLCAGRTLHEEWATAVGSAELWAAVEGLTETRRTELHQALVRLTAECARWRSSALAGVPDPWADDDYPVRVLDRGLKALLAPSQTQGGPLVDAGEFAVLAAAPFVREAVYAMGIKETAAVDPFHLDPDTGALGREPERADLEHTFAAHALLWRKGRELAGRGRDEDARAVAGWLLHRHVTGKEQLWDTYAPQLLAPLAKVLIGPDAARARHHELTDELVRVCRHIAIAPAEPYQGELLNADAQWRLNELFRTDGVTERWRPRELTWLLGVAGLLGGDLRQLPGVLVDNIGVTDGLRPAEAVAGVRELRWARDRLSRTLDLDLPCPHPAVHAAMEILTGWTDEAVQNVRLRFARAEPTALLAQLPERITCHRLRPRYDSATRADAYAVPLMRFGLAEDEMRELLMGTQLYGDPALALRELYQNALDACRYRQARLRYGEADGRIPYHWNGDIVFRQGTDDEGRPYIECEDNGVGMDRRALRGTFSRAGRRFEQSREYRREQARWRRADPDLRIYPNSRFGIGVFSYFMLADEISIWTRATDEYGRADPGGGLCVDVASTGSLFRIRRSEEAQPTGGTRVRLYLQQDGVDVAKELGTRVWRSEFAMRVERGGDVLRTWEKGALYYFGDAISPVPAGADAWWVKGNGCLLADGILTDPGAVDASRDASALSWFSSDARSGHTDKEATDWHEGVGRPFGFVVDLRAAHTPELSADRARMLSYDRGWVDEKIRHASNRFDAPHWLTLEWLWAFAGVHPDAAMPLVDRLLATDARLTSRTAWDRSVLLDFRQVGCFPVDPSLVRRAEYDTPLIRTGTTNSAFIAWRAAILRGVGIELARRGRDELALPETTDGYPHPEAWEVHFTTDYFDWSRHSLKAALPRHRDENISLGRLMRRLRRYAIMGLEVPAVTGLEAAHRLLLDETDTRILYGSGPFARGLVGGDSVEGVIQVLSRFSLGQGLPIREALARARRFEAAGFPVKVPETAEPAPADEVATREDLAVLRWHPRFFAPDAHVVGQPPPQELYDDVLNRYAWLGWPHVGPVAAEPPEPVEPVPETRDLPKSWTKEQVDEFTESFGISEYTSHQRLTRRQLGRASGMLGLPVAEVVERFADVLATRALDLPDLAGMTGTVFTRLDSDLLGAVFRGDPERLLRLSWRDDGVHLLDTAQAAVRVAADDAAVAERLTVLANEGLVDGRAPALVEQWRAVAPSDWELLLCRDKHYSSLRHLDRTPGTGYSIEHAIQTTALHNGLDIFFALLAAAKARTALRPAVERLVPLGPLVGLDVSALEGVSSSLPPDLRPTLADLVVCCEAEKDVVRWRSRPTVALLVAHARENDSTLGDSLATLTRYASLGAPWREPETGPEDWREHRPTEYDSALFGEDLIGDGPVGPLDLVRAAARFGWSLTRTWDRLALYRPLGLDLLMERPQPASDVVPCWQDLILLSRQYTGRAPALSGAVTSERVAVTARELGETTQWVYDRLALYAPLFVLTLPADVPAHPAPTPSAEFYVAEDAS</sequence>
<name>A0ABS9XP70_9ACTN</name>
<feature type="domain" description="Peptidase C14 caspase" evidence="1">
    <location>
        <begin position="25"/>
        <end position="232"/>
    </location>
</feature>
<accession>A0ABS9XP70</accession>
<dbReference type="PANTHER" id="PTHR22576">
    <property type="entry name" value="MUCOSA ASSOCIATED LYMPHOID TISSUE LYMPHOMA TRANSLOCATION PROTEIN 1/PARACASPASE"/>
    <property type="match status" value="1"/>
</dbReference>
<protein>
    <submittedName>
        <fullName evidence="4">Caspase family protein</fullName>
    </submittedName>
</protein>
<gene>
    <name evidence="4" type="ORF">MQN93_29310</name>
</gene>
<comment type="caution">
    <text evidence="4">The sequence shown here is derived from an EMBL/GenBank/DDBJ whole genome shotgun (WGS) entry which is preliminary data.</text>
</comment>
<dbReference type="SUPFAM" id="SSF52129">
    <property type="entry name" value="Caspase-like"/>
    <property type="match status" value="1"/>
</dbReference>
<dbReference type="EMBL" id="JALDAX010000013">
    <property type="protein sequence ID" value="MCI3243828.1"/>
    <property type="molecule type" value="Genomic_DNA"/>
</dbReference>
<dbReference type="PRINTS" id="PR00775">
    <property type="entry name" value="HEATSHOCK90"/>
</dbReference>
<dbReference type="InterPro" id="IPR056507">
    <property type="entry name" value="wHTH-HSP90_Na-assoc"/>
</dbReference>
<dbReference type="InterPro" id="IPR056506">
    <property type="entry name" value="iHD-CE"/>
</dbReference>
<proteinExistence type="predicted"/>
<dbReference type="SUPFAM" id="SSF55874">
    <property type="entry name" value="ATPase domain of HSP90 chaperone/DNA topoisomerase II/histidine kinase"/>
    <property type="match status" value="1"/>
</dbReference>
<dbReference type="InterPro" id="IPR052039">
    <property type="entry name" value="Caspase-related_regulators"/>
</dbReference>
<dbReference type="RefSeq" id="WP_242711921.1">
    <property type="nucleotide sequence ID" value="NZ_JALDAX010000013.1"/>
</dbReference>
<dbReference type="Pfam" id="PF24401">
    <property type="entry name" value="iHD-CE"/>
    <property type="match status" value="1"/>
</dbReference>
<evidence type="ECO:0000313" key="5">
    <source>
        <dbReference type="Proteomes" id="UP001165270"/>
    </source>
</evidence>
<organism evidence="4 5">
    <name type="scientific">Streptomyces spinosisporus</name>
    <dbReference type="NCBI Taxonomy" id="2927582"/>
    <lineage>
        <taxon>Bacteria</taxon>
        <taxon>Bacillati</taxon>
        <taxon>Actinomycetota</taxon>
        <taxon>Actinomycetes</taxon>
        <taxon>Kitasatosporales</taxon>
        <taxon>Streptomycetaceae</taxon>
        <taxon>Streptomyces</taxon>
    </lineage>
</organism>
<keyword evidence="5" id="KW-1185">Reference proteome</keyword>
<dbReference type="PANTHER" id="PTHR22576:SF37">
    <property type="entry name" value="MUCOSA-ASSOCIATED LYMPHOID TISSUE LYMPHOMA TRANSLOCATION PROTEIN 1"/>
    <property type="match status" value="1"/>
</dbReference>
<dbReference type="InterPro" id="IPR036890">
    <property type="entry name" value="HATPase_C_sf"/>
</dbReference>
<dbReference type="InterPro" id="IPR020575">
    <property type="entry name" value="Hsp90_N"/>
</dbReference>
<evidence type="ECO:0000313" key="4">
    <source>
        <dbReference type="EMBL" id="MCI3243828.1"/>
    </source>
</evidence>
<dbReference type="InterPro" id="IPR029030">
    <property type="entry name" value="Caspase-like_dom_sf"/>
</dbReference>
<dbReference type="Proteomes" id="UP001165270">
    <property type="component" value="Unassembled WGS sequence"/>
</dbReference>
<evidence type="ECO:0000259" key="1">
    <source>
        <dbReference type="Pfam" id="PF00656"/>
    </source>
</evidence>
<dbReference type="InterPro" id="IPR011600">
    <property type="entry name" value="Pept_C14_caspase"/>
</dbReference>
<reference evidence="4" key="1">
    <citation type="submission" date="2022-03" db="EMBL/GenBank/DDBJ databases">
        <title>Streptomyces 7R015 and 7R016 isolated from Barleria lupulina in Thailand.</title>
        <authorList>
            <person name="Kanchanasin P."/>
            <person name="Phongsopitanun W."/>
            <person name="Tanasupawat S."/>
        </authorList>
    </citation>
    <scope>NUCLEOTIDE SEQUENCE</scope>
    <source>
        <strain evidence="4">7R016</strain>
    </source>
</reference>
<dbReference type="Gene3D" id="3.30.565.10">
    <property type="entry name" value="Histidine kinase-like ATPase, C-terminal domain"/>
    <property type="match status" value="1"/>
</dbReference>
<evidence type="ECO:0000259" key="3">
    <source>
        <dbReference type="Pfam" id="PF24410"/>
    </source>
</evidence>